<keyword evidence="12" id="KW-1185">Reference proteome</keyword>
<keyword evidence="7 9" id="KW-1133">Transmembrane helix</keyword>
<dbReference type="PROSITE" id="PS50928">
    <property type="entry name" value="ABC_TM1"/>
    <property type="match status" value="1"/>
</dbReference>
<dbReference type="InterPro" id="IPR000515">
    <property type="entry name" value="MetI-like"/>
</dbReference>
<keyword evidence="4" id="KW-1003">Cell membrane</keyword>
<evidence type="ECO:0000313" key="11">
    <source>
        <dbReference type="EMBL" id="AIL33233.1"/>
    </source>
</evidence>
<evidence type="ECO:0000256" key="3">
    <source>
        <dbReference type="ARBA" id="ARBA00022448"/>
    </source>
</evidence>
<comment type="subcellular location">
    <subcellularLocation>
        <location evidence="1">Cell inner membrane</location>
        <topology evidence="1">Multi-pass membrane protein</topology>
    </subcellularLocation>
    <subcellularLocation>
        <location evidence="9">Cell membrane</location>
        <topology evidence="9">Multi-pass membrane protein</topology>
    </subcellularLocation>
</comment>
<feature type="transmembrane region" description="Helical" evidence="9">
    <location>
        <begin position="175"/>
        <end position="194"/>
    </location>
</feature>
<dbReference type="PANTHER" id="PTHR30614:SF37">
    <property type="entry name" value="AMINO-ACID ABC TRANSPORTER PERMEASE PROTEIN YHDX-RELATED"/>
    <property type="match status" value="1"/>
</dbReference>
<dbReference type="OrthoDB" id="9808531at2"/>
<reference evidence="11 12" key="1">
    <citation type="journal article" date="2014" name="BMC Genomics">
        <title>A genomic perspective on a new bacterial genus and species from the Alcaligenaceae family, Basilea psittacipulmonis.</title>
        <authorList>
            <person name="Whiteson K.L."/>
            <person name="Hernandez D."/>
            <person name="Lazarevic V."/>
            <person name="Gaia N."/>
            <person name="Farinelli L."/>
            <person name="Francois P."/>
            <person name="Pilo P."/>
            <person name="Frey J."/>
            <person name="Schrenzel J."/>
        </authorList>
    </citation>
    <scope>NUCLEOTIDE SEQUENCE [LARGE SCALE GENOMIC DNA]</scope>
    <source>
        <strain evidence="11 12">DSM 24701</strain>
    </source>
</reference>
<evidence type="ECO:0000256" key="2">
    <source>
        <dbReference type="ARBA" id="ARBA00010072"/>
    </source>
</evidence>
<dbReference type="CDD" id="cd06261">
    <property type="entry name" value="TM_PBP2"/>
    <property type="match status" value="1"/>
</dbReference>
<keyword evidence="3 9" id="KW-0813">Transport</keyword>
<dbReference type="InterPro" id="IPR035906">
    <property type="entry name" value="MetI-like_sf"/>
</dbReference>
<dbReference type="GO" id="GO:0043190">
    <property type="term" value="C:ATP-binding cassette (ABC) transporter complex"/>
    <property type="evidence" value="ECO:0007669"/>
    <property type="project" value="InterPro"/>
</dbReference>
<evidence type="ECO:0000256" key="5">
    <source>
        <dbReference type="ARBA" id="ARBA00022692"/>
    </source>
</evidence>
<keyword evidence="8 9" id="KW-0472">Membrane</keyword>
<comment type="similarity">
    <text evidence="2">Belongs to the binding-protein-dependent transport system permease family. HisMQ subfamily.</text>
</comment>
<feature type="transmembrane region" description="Helical" evidence="9">
    <location>
        <begin position="206"/>
        <end position="227"/>
    </location>
</feature>
<name>A0A077DJK9_9BURK</name>
<evidence type="ECO:0000256" key="8">
    <source>
        <dbReference type="ARBA" id="ARBA00023136"/>
    </source>
</evidence>
<proteinExistence type="inferred from homology"/>
<feature type="domain" description="ABC transmembrane type-1" evidence="10">
    <location>
        <begin position="82"/>
        <end position="373"/>
    </location>
</feature>
<dbReference type="Gene3D" id="1.10.3720.10">
    <property type="entry name" value="MetI-like"/>
    <property type="match status" value="2"/>
</dbReference>
<dbReference type="AlphaFoldDB" id="A0A077DJK9"/>
<dbReference type="GO" id="GO:0022857">
    <property type="term" value="F:transmembrane transporter activity"/>
    <property type="evidence" value="ECO:0007669"/>
    <property type="project" value="InterPro"/>
</dbReference>
<feature type="transmembrane region" description="Helical" evidence="9">
    <location>
        <begin position="297"/>
        <end position="316"/>
    </location>
</feature>
<dbReference type="Pfam" id="PF00528">
    <property type="entry name" value="BPD_transp_1"/>
    <property type="match status" value="1"/>
</dbReference>
<sequence>MSGKNFSWQNPKVRAWVYQIIVLIAVALGVWYLVDNTLHNLSSRRIATGFGFLDQEAGFAIGESVIDFQPSDTYRKAIVVGLLNTIKVSVLGIVLSTIFGVLLGLARLSKNFLLAKLASIYVEVVRNIPLIIQLFFWYVIIIETLPSIRQAWSISNAIFLSNRGLYLPSLSGGSLIPVCVALVIAVLACWVVAGISKKHQNKTGKLLPTVWINLVILCALPVLTYYFSGTDLHWELPHRERFNFVGGWVVTPELTALLLGLVVYTTGLIAEIVRSGISSIDKGQWEAAQSIGLKTRWVLRLVILPLSLRVIIPPLTSTYLNFVKNSSLAIAVGYPDIVAVVNTIMNQTGQAIETVMIIMATYLTVSLAISLLMNWYNKRIELVER</sequence>
<dbReference type="HOGENOM" id="CLU_019602_8_0_4"/>
<dbReference type="PANTHER" id="PTHR30614">
    <property type="entry name" value="MEMBRANE COMPONENT OF AMINO ACID ABC TRANSPORTER"/>
    <property type="match status" value="1"/>
</dbReference>
<dbReference type="InterPro" id="IPR043429">
    <property type="entry name" value="ArtM/GltK/GlnP/TcyL/YhdX-like"/>
</dbReference>
<evidence type="ECO:0000256" key="7">
    <source>
        <dbReference type="ARBA" id="ARBA00022989"/>
    </source>
</evidence>
<feature type="transmembrane region" description="Helical" evidence="9">
    <location>
        <begin position="355"/>
        <end position="376"/>
    </location>
</feature>
<keyword evidence="6" id="KW-0029">Amino-acid transport</keyword>
<evidence type="ECO:0000256" key="9">
    <source>
        <dbReference type="RuleBase" id="RU363032"/>
    </source>
</evidence>
<evidence type="ECO:0000256" key="1">
    <source>
        <dbReference type="ARBA" id="ARBA00004429"/>
    </source>
</evidence>
<dbReference type="Proteomes" id="UP000028945">
    <property type="component" value="Chromosome"/>
</dbReference>
<dbReference type="EMBL" id="CP009238">
    <property type="protein sequence ID" value="AIL33233.1"/>
    <property type="molecule type" value="Genomic_DNA"/>
</dbReference>
<dbReference type="KEGG" id="bpsi:IX83_07945"/>
<dbReference type="GO" id="GO:0006865">
    <property type="term" value="P:amino acid transport"/>
    <property type="evidence" value="ECO:0007669"/>
    <property type="project" value="UniProtKB-KW"/>
</dbReference>
<protein>
    <submittedName>
        <fullName evidence="11">Amino acid ABC transporter permease</fullName>
    </submittedName>
</protein>
<dbReference type="RefSeq" id="WP_038501025.1">
    <property type="nucleotide sequence ID" value="NZ_AFWK01000023.1"/>
</dbReference>
<feature type="transmembrane region" description="Helical" evidence="9">
    <location>
        <begin position="15"/>
        <end position="34"/>
    </location>
</feature>
<evidence type="ECO:0000259" key="10">
    <source>
        <dbReference type="PROSITE" id="PS50928"/>
    </source>
</evidence>
<organism evidence="11 12">
    <name type="scientific">Basilea psittacipulmonis DSM 24701</name>
    <dbReference type="NCBI Taxonomy" id="1072685"/>
    <lineage>
        <taxon>Bacteria</taxon>
        <taxon>Pseudomonadati</taxon>
        <taxon>Pseudomonadota</taxon>
        <taxon>Betaproteobacteria</taxon>
        <taxon>Burkholderiales</taxon>
        <taxon>Alcaligenaceae</taxon>
        <taxon>Basilea</taxon>
    </lineage>
</organism>
<evidence type="ECO:0000256" key="6">
    <source>
        <dbReference type="ARBA" id="ARBA00022970"/>
    </source>
</evidence>
<accession>A0A077DJK9</accession>
<dbReference type="eggNOG" id="COG4597">
    <property type="taxonomic scope" value="Bacteria"/>
</dbReference>
<evidence type="ECO:0000256" key="4">
    <source>
        <dbReference type="ARBA" id="ARBA00022475"/>
    </source>
</evidence>
<dbReference type="STRING" id="1072685.IX83_07945"/>
<feature type="transmembrane region" description="Helical" evidence="9">
    <location>
        <begin position="88"/>
        <end position="108"/>
    </location>
</feature>
<evidence type="ECO:0000313" key="12">
    <source>
        <dbReference type="Proteomes" id="UP000028945"/>
    </source>
</evidence>
<feature type="transmembrane region" description="Helical" evidence="9">
    <location>
        <begin position="254"/>
        <end position="277"/>
    </location>
</feature>
<dbReference type="InterPro" id="IPR010065">
    <property type="entry name" value="AA_ABC_transptr_permease_3TM"/>
</dbReference>
<gene>
    <name evidence="11" type="ORF">IX83_07945</name>
</gene>
<dbReference type="NCBIfam" id="TIGR01726">
    <property type="entry name" value="HEQRo_perm_3TM"/>
    <property type="match status" value="1"/>
</dbReference>
<keyword evidence="5 9" id="KW-0812">Transmembrane</keyword>
<dbReference type="SUPFAM" id="SSF161098">
    <property type="entry name" value="MetI-like"/>
    <property type="match status" value="2"/>
</dbReference>